<organism evidence="1">
    <name type="scientific">bioreactor metagenome</name>
    <dbReference type="NCBI Taxonomy" id="1076179"/>
    <lineage>
        <taxon>unclassified sequences</taxon>
        <taxon>metagenomes</taxon>
        <taxon>ecological metagenomes</taxon>
    </lineage>
</organism>
<proteinExistence type="predicted"/>
<protein>
    <submittedName>
        <fullName evidence="1">Uncharacterized protein</fullName>
    </submittedName>
</protein>
<comment type="caution">
    <text evidence="1">The sequence shown here is derived from an EMBL/GenBank/DDBJ whole genome shotgun (WGS) entry which is preliminary data.</text>
</comment>
<evidence type="ECO:0000313" key="1">
    <source>
        <dbReference type="EMBL" id="MPM35822.1"/>
    </source>
</evidence>
<dbReference type="EMBL" id="VSSQ01007409">
    <property type="protein sequence ID" value="MPM35822.1"/>
    <property type="molecule type" value="Genomic_DNA"/>
</dbReference>
<sequence length="350" mass="40943">MYNAVTAYNSLLEGECTCEQDVARFLVEIVELQGRVVKSYGRICFTLWMMLDDGLLLFTGPRSFFGAYQETTAHLVWVPDLACVESPYIQDCLALISHAKKGSVIDDYKCSLMRIEVGLRVERLVFLRNDAGLHAYPPNEVNPSDSLDGYRYKGIKAFGLVFSQGETSGYLSLLNFHLFLQGPDWRYSGHPWFKMEPRLAMMPYGYHVLFASQDNAKPLSIDGSEKRYCLFFDEMHWSWEFRAIEALFHKAFETYDWENAPYFNSREAVEPFLEVWRAILRCSDWKSLHEQLCKDKYTILTEYTSWPKFCKEYEQADYLVMREAVQYLYDWVSVALDAAGGVYMYYLWWD</sequence>
<accession>A0A644Z4V2</accession>
<dbReference type="AlphaFoldDB" id="A0A644Z4V2"/>
<reference evidence="1" key="1">
    <citation type="submission" date="2019-08" db="EMBL/GenBank/DDBJ databases">
        <authorList>
            <person name="Kucharzyk K."/>
            <person name="Murdoch R.W."/>
            <person name="Higgins S."/>
            <person name="Loffler F."/>
        </authorList>
    </citation>
    <scope>NUCLEOTIDE SEQUENCE</scope>
</reference>
<name>A0A644Z4V2_9ZZZZ</name>
<gene>
    <name evidence="1" type="ORF">SDC9_82416</name>
</gene>